<organism evidence="1 2">
    <name type="scientific">Extremus antarcticus</name>
    <dbReference type="NCBI Taxonomy" id="702011"/>
    <lineage>
        <taxon>Eukaryota</taxon>
        <taxon>Fungi</taxon>
        <taxon>Dikarya</taxon>
        <taxon>Ascomycota</taxon>
        <taxon>Pezizomycotina</taxon>
        <taxon>Dothideomycetes</taxon>
        <taxon>Dothideomycetidae</taxon>
        <taxon>Mycosphaerellales</taxon>
        <taxon>Extremaceae</taxon>
        <taxon>Extremus</taxon>
    </lineage>
</organism>
<accession>A0AAJ0DIE6</accession>
<evidence type="ECO:0000313" key="1">
    <source>
        <dbReference type="EMBL" id="KAK3054475.1"/>
    </source>
</evidence>
<dbReference type="EMBL" id="JAWDJX010000012">
    <property type="protein sequence ID" value="KAK3054475.1"/>
    <property type="molecule type" value="Genomic_DNA"/>
</dbReference>
<dbReference type="SUPFAM" id="SSF51735">
    <property type="entry name" value="NAD(P)-binding Rossmann-fold domains"/>
    <property type="match status" value="1"/>
</dbReference>
<dbReference type="Gene3D" id="3.40.50.720">
    <property type="entry name" value="NAD(P)-binding Rossmann-like Domain"/>
    <property type="match status" value="1"/>
</dbReference>
<reference evidence="1" key="1">
    <citation type="submission" date="2023-04" db="EMBL/GenBank/DDBJ databases">
        <title>Black Yeasts Isolated from many extreme environments.</title>
        <authorList>
            <person name="Coleine C."/>
            <person name="Stajich J.E."/>
            <person name="Selbmann L."/>
        </authorList>
    </citation>
    <scope>NUCLEOTIDE SEQUENCE</scope>
    <source>
        <strain evidence="1">CCFEE 5312</strain>
    </source>
</reference>
<dbReference type="AlphaFoldDB" id="A0AAJ0DIE6"/>
<protein>
    <submittedName>
        <fullName evidence="1">Uncharacterized protein</fullName>
    </submittedName>
</protein>
<name>A0AAJ0DIE6_9PEZI</name>
<comment type="caution">
    <text evidence="1">The sequence shown here is derived from an EMBL/GenBank/DDBJ whole genome shotgun (WGS) entry which is preliminary data.</text>
</comment>
<dbReference type="InterPro" id="IPR036291">
    <property type="entry name" value="NAD(P)-bd_dom_sf"/>
</dbReference>
<sequence length="110" mass="11568">MAIPSSGIYDASKHAGLGLVRSTAQREDVQAAGISISCASLTKTPMTAIVAQERLAGIKSSEPADVAQAAAWIAANTQAEVNGTTVVVKGQEMFEVEASYRKWMLPLFAE</sequence>
<proteinExistence type="predicted"/>
<dbReference type="Proteomes" id="UP001271007">
    <property type="component" value="Unassembled WGS sequence"/>
</dbReference>
<evidence type="ECO:0000313" key="2">
    <source>
        <dbReference type="Proteomes" id="UP001271007"/>
    </source>
</evidence>
<gene>
    <name evidence="1" type="ORF">LTR09_004744</name>
</gene>
<keyword evidence="2" id="KW-1185">Reference proteome</keyword>